<evidence type="ECO:0000256" key="4">
    <source>
        <dbReference type="ARBA" id="ARBA00012357"/>
    </source>
</evidence>
<protein>
    <recommendedName>
        <fullName evidence="4">adenosylmethionine decarboxylase</fullName>
        <ecNumber evidence="4">4.1.1.50</ecNumber>
    </recommendedName>
</protein>
<dbReference type="FunFam" id="3.30.360.50:FF:000001">
    <property type="entry name" value="S-adenosylmethionine decarboxylase proenzyme"/>
    <property type="match status" value="1"/>
</dbReference>
<keyword evidence="16" id="KW-1185">Reference proteome</keyword>
<comment type="cofactor">
    <cofactor evidence="1">
        <name>pyruvate</name>
        <dbReference type="ChEBI" id="CHEBI:15361"/>
    </cofactor>
</comment>
<reference evidence="15" key="2">
    <citation type="journal article" date="2023" name="Plants (Basel)">
        <title>Annotation of the Turnera subulata (Passifloraceae) Draft Genome Reveals the S-Locus Evolved after the Divergence of Turneroideae from Passifloroideae in a Stepwise Manner.</title>
        <authorList>
            <person name="Henning P.M."/>
            <person name="Roalson E.H."/>
            <person name="Mir W."/>
            <person name="McCubbin A.G."/>
            <person name="Shore J.S."/>
        </authorList>
    </citation>
    <scope>NUCLEOTIDE SEQUENCE</scope>
    <source>
        <strain evidence="15">F60SS</strain>
    </source>
</reference>
<keyword evidence="6" id="KW-0210">Decarboxylase</keyword>
<comment type="similarity">
    <text evidence="3">Belongs to the eukaryotic AdoMetDC family.</text>
</comment>
<keyword evidence="12" id="KW-0704">Schiff base</keyword>
<dbReference type="InterPro" id="IPR016067">
    <property type="entry name" value="S-AdoMet_deCO2ase_core"/>
</dbReference>
<gene>
    <name evidence="15" type="ORF">Tsubulata_006210</name>
</gene>
<organism evidence="15 16">
    <name type="scientific">Turnera subulata</name>
    <dbReference type="NCBI Taxonomy" id="218843"/>
    <lineage>
        <taxon>Eukaryota</taxon>
        <taxon>Viridiplantae</taxon>
        <taxon>Streptophyta</taxon>
        <taxon>Embryophyta</taxon>
        <taxon>Tracheophyta</taxon>
        <taxon>Spermatophyta</taxon>
        <taxon>Magnoliopsida</taxon>
        <taxon>eudicotyledons</taxon>
        <taxon>Gunneridae</taxon>
        <taxon>Pentapetalae</taxon>
        <taxon>rosids</taxon>
        <taxon>fabids</taxon>
        <taxon>Malpighiales</taxon>
        <taxon>Passifloraceae</taxon>
        <taxon>Turnera</taxon>
    </lineage>
</organism>
<evidence type="ECO:0000256" key="14">
    <source>
        <dbReference type="ARBA" id="ARBA00048112"/>
    </source>
</evidence>
<dbReference type="InterPro" id="IPR048283">
    <property type="entry name" value="AdoMetDC-like"/>
</dbReference>
<dbReference type="GO" id="GO:0005829">
    <property type="term" value="C:cytosol"/>
    <property type="evidence" value="ECO:0007669"/>
    <property type="project" value="TreeGrafter"/>
</dbReference>
<evidence type="ECO:0000256" key="5">
    <source>
        <dbReference type="ARBA" id="ARBA00022691"/>
    </source>
</evidence>
<comment type="catalytic activity">
    <reaction evidence="14">
        <text>S-adenosyl-L-methionine + H(+) = S-adenosyl 3-(methylsulfanyl)propylamine + CO2</text>
        <dbReference type="Rhea" id="RHEA:15981"/>
        <dbReference type="ChEBI" id="CHEBI:15378"/>
        <dbReference type="ChEBI" id="CHEBI:16526"/>
        <dbReference type="ChEBI" id="CHEBI:57443"/>
        <dbReference type="ChEBI" id="CHEBI:59789"/>
        <dbReference type="EC" id="4.1.1.50"/>
    </reaction>
</comment>
<proteinExistence type="inferred from homology"/>
<dbReference type="InterPro" id="IPR001985">
    <property type="entry name" value="S-AdoMet_decarboxylase_euk"/>
</dbReference>
<dbReference type="Proteomes" id="UP001141552">
    <property type="component" value="Unassembled WGS sequence"/>
</dbReference>
<evidence type="ECO:0000256" key="7">
    <source>
        <dbReference type="ARBA" id="ARBA00022813"/>
    </source>
</evidence>
<evidence type="ECO:0000256" key="13">
    <source>
        <dbReference type="ARBA" id="ARBA00023317"/>
    </source>
</evidence>
<dbReference type="NCBIfam" id="TIGR00535">
    <property type="entry name" value="SAM_DCase"/>
    <property type="match status" value="1"/>
</dbReference>
<keyword evidence="11" id="KW-0456">Lyase</keyword>
<dbReference type="OrthoDB" id="1068353at2759"/>
<evidence type="ECO:0000313" key="15">
    <source>
        <dbReference type="EMBL" id="KAJ4833111.1"/>
    </source>
</evidence>
<name>A0A9Q0FKH0_9ROSI</name>
<accession>A0A9Q0FKH0</accession>
<evidence type="ECO:0000256" key="1">
    <source>
        <dbReference type="ARBA" id="ARBA00001928"/>
    </source>
</evidence>
<dbReference type="AlphaFoldDB" id="A0A9Q0FKH0"/>
<dbReference type="PROSITE" id="PS01336">
    <property type="entry name" value="ADOMETDC"/>
    <property type="match status" value="1"/>
</dbReference>
<reference evidence="15" key="1">
    <citation type="submission" date="2022-02" db="EMBL/GenBank/DDBJ databases">
        <authorList>
            <person name="Henning P.M."/>
            <person name="McCubbin A.G."/>
            <person name="Shore J.S."/>
        </authorList>
    </citation>
    <scope>NUCLEOTIDE SEQUENCE</scope>
    <source>
        <strain evidence="15">F60SS</strain>
        <tissue evidence="15">Leaves</tissue>
    </source>
</reference>
<evidence type="ECO:0000256" key="3">
    <source>
        <dbReference type="ARBA" id="ARBA00008466"/>
    </source>
</evidence>
<evidence type="ECO:0000256" key="12">
    <source>
        <dbReference type="ARBA" id="ARBA00023270"/>
    </source>
</evidence>
<dbReference type="Pfam" id="PF01536">
    <property type="entry name" value="SAM_decarbox"/>
    <property type="match status" value="1"/>
</dbReference>
<dbReference type="GO" id="GO:0099402">
    <property type="term" value="P:plant organ development"/>
    <property type="evidence" value="ECO:0007669"/>
    <property type="project" value="UniProtKB-ARBA"/>
</dbReference>
<evidence type="ECO:0000313" key="16">
    <source>
        <dbReference type="Proteomes" id="UP001141552"/>
    </source>
</evidence>
<keyword evidence="9" id="KW-0620">Polyamine biosynthesis</keyword>
<dbReference type="PANTHER" id="PTHR11570:SF0">
    <property type="entry name" value="S-ADENOSYLMETHIONINE DECARBOXYLASE PROENZYME"/>
    <property type="match status" value="1"/>
</dbReference>
<evidence type="ECO:0000256" key="9">
    <source>
        <dbReference type="ARBA" id="ARBA00023115"/>
    </source>
</evidence>
<evidence type="ECO:0000256" key="6">
    <source>
        <dbReference type="ARBA" id="ARBA00022793"/>
    </source>
</evidence>
<keyword evidence="13" id="KW-0670">Pyruvate</keyword>
<dbReference type="EC" id="4.1.1.50" evidence="4"/>
<evidence type="ECO:0000256" key="2">
    <source>
        <dbReference type="ARBA" id="ARBA00004911"/>
    </source>
</evidence>
<dbReference type="GO" id="GO:0004014">
    <property type="term" value="F:adenosylmethionine decarboxylase activity"/>
    <property type="evidence" value="ECO:0007669"/>
    <property type="project" value="UniProtKB-EC"/>
</dbReference>
<dbReference type="SUPFAM" id="SSF56276">
    <property type="entry name" value="S-adenosylmethionine decarboxylase"/>
    <property type="match status" value="1"/>
</dbReference>
<dbReference type="Gene3D" id="3.30.360.50">
    <property type="entry name" value="S-adenosylmethionine decarboxylase"/>
    <property type="match status" value="1"/>
</dbReference>
<dbReference type="InterPro" id="IPR018166">
    <property type="entry name" value="S-AdoMet_deCO2ase_CS"/>
</dbReference>
<comment type="pathway">
    <text evidence="2">Amine and polyamine biosynthesis; S-adenosylmethioninamine biosynthesis; S-adenosylmethioninamine from S-adenosyl-L-methionine: step 1/1.</text>
</comment>
<evidence type="ECO:0000256" key="11">
    <source>
        <dbReference type="ARBA" id="ARBA00023239"/>
    </source>
</evidence>
<dbReference type="Gene3D" id="3.60.90.10">
    <property type="entry name" value="S-adenosylmethionine decarboxylase"/>
    <property type="match status" value="1"/>
</dbReference>
<keyword evidence="8" id="KW-0745">Spermidine biosynthesis</keyword>
<dbReference type="GO" id="GO:0008295">
    <property type="term" value="P:spermidine biosynthetic process"/>
    <property type="evidence" value="ECO:0007669"/>
    <property type="project" value="UniProtKB-KW"/>
</dbReference>
<sequence length="412" mass="44108">MATIDSPPPPSPIGFEGFEKRLEISFSEPPIFKDPSGLGLRSLTRSQIDSILEPACCTIVAQLSNTEFDSYVLSESSLFVYPLKIILKTCGTTKLLLSINPILQLADSLSLAVSGVKYTRGCFIFPNYQPAPHRSFNEEVTALNEYFGDLNPKAFVLGDPSAPNRSWHIYSACKDCGPQSSQRSQPSVENQTDLINVEMCMTGLDRKKATVFYKSSADYSASEMTKLSGISEIIPSHVICDFDFDPCGYSMNGIDGAAYSTVHVTPEDGFSYASYEAMGFDPGGVGLETLVKRVVKCFGPRELSVAVTCRGDVARGWAMEGDDVEGFSCDSVVVQELAGGGCVVYKTYHEEVEVKVRNGTGYSVLPLGKVLGLQCWMDLVEEDTVGVLGGGGCCGGGGGGGGMVACPYVSSL</sequence>
<dbReference type="GO" id="GO:0006597">
    <property type="term" value="P:spermine biosynthetic process"/>
    <property type="evidence" value="ECO:0007669"/>
    <property type="project" value="InterPro"/>
</dbReference>
<evidence type="ECO:0000256" key="10">
    <source>
        <dbReference type="ARBA" id="ARBA00023145"/>
    </source>
</evidence>
<keyword evidence="7" id="KW-0068">Autocatalytic cleavage</keyword>
<evidence type="ECO:0000256" key="8">
    <source>
        <dbReference type="ARBA" id="ARBA00023066"/>
    </source>
</evidence>
<keyword evidence="5" id="KW-0949">S-adenosyl-L-methionine</keyword>
<dbReference type="PANTHER" id="PTHR11570">
    <property type="entry name" value="S-ADENOSYLMETHIONINE DECARBOXYLASE"/>
    <property type="match status" value="1"/>
</dbReference>
<keyword evidence="10" id="KW-0865">Zymogen</keyword>
<dbReference type="FunFam" id="3.60.90.10:FF:000002">
    <property type="entry name" value="S-adenosylmethionine decarboxylase proenzyme"/>
    <property type="match status" value="1"/>
</dbReference>
<comment type="caution">
    <text evidence="15">The sequence shown here is derived from an EMBL/GenBank/DDBJ whole genome shotgun (WGS) entry which is preliminary data.</text>
</comment>
<dbReference type="EMBL" id="JAKUCV010005017">
    <property type="protein sequence ID" value="KAJ4833111.1"/>
    <property type="molecule type" value="Genomic_DNA"/>
</dbReference>